<dbReference type="PROSITE" id="PS00028">
    <property type="entry name" value="ZINC_FINGER_C2H2_1"/>
    <property type="match status" value="8"/>
</dbReference>
<feature type="compositionally biased region" description="Basic and acidic residues" evidence="7">
    <location>
        <begin position="306"/>
        <end position="326"/>
    </location>
</feature>
<evidence type="ECO:0000313" key="9">
    <source>
        <dbReference type="Proteomes" id="UP000005239"/>
    </source>
</evidence>
<keyword evidence="3" id="KW-0677">Repeat</keyword>
<feature type="region of interest" description="Disordered" evidence="7">
    <location>
        <begin position="175"/>
        <end position="695"/>
    </location>
</feature>
<keyword evidence="5" id="KW-0862">Zinc</keyword>
<evidence type="ECO:0000256" key="4">
    <source>
        <dbReference type="ARBA" id="ARBA00022771"/>
    </source>
</evidence>
<feature type="compositionally biased region" description="Low complexity" evidence="7">
    <location>
        <begin position="519"/>
        <end position="530"/>
    </location>
</feature>
<feature type="compositionally biased region" description="Basic and acidic residues" evidence="7">
    <location>
        <begin position="443"/>
        <end position="454"/>
    </location>
</feature>
<evidence type="ECO:0000256" key="3">
    <source>
        <dbReference type="ARBA" id="ARBA00022737"/>
    </source>
</evidence>
<feature type="region of interest" description="Disordered" evidence="7">
    <location>
        <begin position="1033"/>
        <end position="1055"/>
    </location>
</feature>
<comment type="subcellular location">
    <subcellularLocation>
        <location evidence="1">Nucleus</location>
    </subcellularLocation>
</comment>
<feature type="compositionally biased region" description="Low complexity" evidence="7">
    <location>
        <begin position="640"/>
        <end position="651"/>
    </location>
</feature>
<feature type="region of interest" description="Disordered" evidence="7">
    <location>
        <begin position="1219"/>
        <end position="1245"/>
    </location>
</feature>
<keyword evidence="4" id="KW-0863">Zinc-finger</keyword>
<evidence type="ECO:0000256" key="5">
    <source>
        <dbReference type="ARBA" id="ARBA00022833"/>
    </source>
</evidence>
<feature type="compositionally biased region" description="Basic and acidic residues" evidence="7">
    <location>
        <begin position="412"/>
        <end position="425"/>
    </location>
</feature>
<keyword evidence="6" id="KW-0539">Nucleus</keyword>
<keyword evidence="2" id="KW-0479">Metal-binding</keyword>
<feature type="region of interest" description="Disordered" evidence="7">
    <location>
        <begin position="1"/>
        <end position="25"/>
    </location>
</feature>
<dbReference type="GO" id="GO:0008270">
    <property type="term" value="F:zinc ion binding"/>
    <property type="evidence" value="ECO:0007669"/>
    <property type="project" value="UniProtKB-KW"/>
</dbReference>
<organism evidence="8 9">
    <name type="scientific">Pristionchus pacificus</name>
    <name type="common">Parasitic nematode worm</name>
    <dbReference type="NCBI Taxonomy" id="54126"/>
    <lineage>
        <taxon>Eukaryota</taxon>
        <taxon>Metazoa</taxon>
        <taxon>Ecdysozoa</taxon>
        <taxon>Nematoda</taxon>
        <taxon>Chromadorea</taxon>
        <taxon>Rhabditida</taxon>
        <taxon>Rhabditina</taxon>
        <taxon>Diplogasteromorpha</taxon>
        <taxon>Diplogasteroidea</taxon>
        <taxon>Neodiplogasteridae</taxon>
        <taxon>Pristionchus</taxon>
    </lineage>
</organism>
<evidence type="ECO:0000256" key="6">
    <source>
        <dbReference type="ARBA" id="ARBA00023242"/>
    </source>
</evidence>
<dbReference type="EnsemblMetazoa" id="PPA35335.1">
    <property type="protein sequence ID" value="PPA35335.1"/>
    <property type="gene ID" value="WBGene00273704"/>
</dbReference>
<reference evidence="9" key="1">
    <citation type="journal article" date="2008" name="Nat. Genet.">
        <title>The Pristionchus pacificus genome provides a unique perspective on nematode lifestyle and parasitism.</title>
        <authorList>
            <person name="Dieterich C."/>
            <person name="Clifton S.W."/>
            <person name="Schuster L.N."/>
            <person name="Chinwalla A."/>
            <person name="Delehaunty K."/>
            <person name="Dinkelacker I."/>
            <person name="Fulton L."/>
            <person name="Fulton R."/>
            <person name="Godfrey J."/>
            <person name="Minx P."/>
            <person name="Mitreva M."/>
            <person name="Roeseler W."/>
            <person name="Tian H."/>
            <person name="Witte H."/>
            <person name="Yang S.P."/>
            <person name="Wilson R.K."/>
            <person name="Sommer R.J."/>
        </authorList>
    </citation>
    <scope>NUCLEOTIDE SEQUENCE [LARGE SCALE GENOMIC DNA]</scope>
    <source>
        <strain evidence="9">PS312</strain>
    </source>
</reference>
<dbReference type="GO" id="GO:0006357">
    <property type="term" value="P:regulation of transcription by RNA polymerase II"/>
    <property type="evidence" value="ECO:0000318"/>
    <property type="project" value="GO_Central"/>
</dbReference>
<reference evidence="8" key="2">
    <citation type="submission" date="2022-06" db="UniProtKB">
        <authorList>
            <consortium name="EnsemblMetazoa"/>
        </authorList>
    </citation>
    <scope>IDENTIFICATION</scope>
    <source>
        <strain evidence="8">PS312</strain>
    </source>
</reference>
<feature type="region of interest" description="Disordered" evidence="7">
    <location>
        <begin position="904"/>
        <end position="935"/>
    </location>
</feature>
<accession>A0A2A6B9J2</accession>
<dbReference type="OrthoDB" id="6077919at2759"/>
<dbReference type="PANTHER" id="PTHR24394">
    <property type="entry name" value="ZINC FINGER PROTEIN"/>
    <property type="match status" value="1"/>
</dbReference>
<dbReference type="Proteomes" id="UP000005239">
    <property type="component" value="Unassembled WGS sequence"/>
</dbReference>
<dbReference type="PROSITE" id="PS50157">
    <property type="entry name" value="ZINC_FINGER_C2H2_2"/>
    <property type="match status" value="7"/>
</dbReference>
<dbReference type="GO" id="GO:0000981">
    <property type="term" value="F:DNA-binding transcription factor activity, RNA polymerase II-specific"/>
    <property type="evidence" value="ECO:0000318"/>
    <property type="project" value="GO_Central"/>
</dbReference>
<dbReference type="Pfam" id="PF12874">
    <property type="entry name" value="zf-met"/>
    <property type="match status" value="2"/>
</dbReference>
<dbReference type="GO" id="GO:0005634">
    <property type="term" value="C:nucleus"/>
    <property type="evidence" value="ECO:0000318"/>
    <property type="project" value="GO_Central"/>
</dbReference>
<feature type="compositionally biased region" description="Basic and acidic residues" evidence="7">
    <location>
        <begin position="1039"/>
        <end position="1055"/>
    </location>
</feature>
<name>A0A2A6B9J2_PRIPA</name>
<feature type="compositionally biased region" description="Basic and acidic residues" evidence="7">
    <location>
        <begin position="199"/>
        <end position="226"/>
    </location>
</feature>
<sequence length="1291" mass="144682">MFELGMLKSFKRPRPESDDEEGHEVYFKRQRIKTAKRKKTMDEKPILTCPHCDREFRYDKPYEKHLKEHKGDDWRDDSNHNDAVIDEIEHLPIVIPVVLIDPHEEAAAAAAALLELDKDDDLLRDDYYDYFGQHDWAEETSENIESLEAQASKSEDTVVDKSAFETAAVEVDATTAIVDDSERESESLVPSAPDGVADEQERGDKREDRDESEHDPETEQLEHEESVPAEQPNTSADPNKVVEALRTTKRKSRRITKETSEVNVTSSTEDENHVDEPESLPLAPTTSDSSPSVEPEKKKKRRRSIKRTEKRDEEKHDSTHPEHPFVDDPPSTDATEKRKKRKGSSKRCVQDTSEAEPAGDEATPVAPEEVDELTIPTESNPPSVPTTKSERKRRKSRKRTEESSETELEVASIDKPKKANRKSREIDEDADFVSNTAEAAGNDSEKTSTDEISNKRRSNRRSARSIEDGAPPSASQVKPKVAADEPVAVQPTAPAADAADSVELSEKSKRKSRRRTEQADPAADEAASVALKGAASDPVEQLDQLEKKGHRKRTEETPSPIEAVTADRSVIAAADESNKGTRKIRRSIKKSDLAKVVTAAEQTNEQQDLMEPEQILSDEAKSSKDLRKRRRRKNMKDASETTSASATVTVALHQAPTKLAQIHTGAAVTDAAEKSEQKRRKASKSKNSAAEIEADESIVESEYCAEKVDATDVKPTFTCAVCERIFKYEGNYKKHFLAHEEDMEVDKSTANEAKQNDGKAECDGNVDNNSEAKPTFTCSSCERTFKYEGSYKKHLLAHEEETEVDKEISAEDDDIGIETDKSNEEDISEEKSTLACAVCEREFVFEGNYKKHMLMHEEEDVQDVKPESLQDTISPVAPSKELSCPVCDRKYKYEGHYKRHLLAHEEEEEEDKKIETDASSYSDAATSRKEEPALPSKTFKCPSCVRTFKYEGHYKRHLHMHELSEAASMDTSADEMHDDSLEAAPPSDNTVAPAAVLEAKKSFSCSTCQRRYDDEWRYKKHMVAHATAMDISDDEDNSISDRKSEKDAERSERQRKRIAEKPLLTCPICEQSYKYDVCYKKHMKTHGDETHLTEVSTAVQPLVIITSSMLKWRISEEIVNNFRVNVDRDVAANCVVSSVVESAEELAVAAVAAIKFIVDAIEVEERAASLARLPSSRQHRCLSPCRDVLLNVKDREITEGLWSDSSSLSQNSANFHTNSLAAAKDQRPGADSTTNDKKTRNLDDDVVRSSTGDVCTLRTGLKLTRPDRLVFTGSKYCPAPAISTWAWSRSQ</sequence>
<keyword evidence="9" id="KW-1185">Reference proteome</keyword>
<evidence type="ECO:0000256" key="2">
    <source>
        <dbReference type="ARBA" id="ARBA00022723"/>
    </source>
</evidence>
<proteinExistence type="predicted"/>
<feature type="compositionally biased region" description="Low complexity" evidence="7">
    <location>
        <begin position="486"/>
        <end position="499"/>
    </location>
</feature>
<evidence type="ECO:0000256" key="1">
    <source>
        <dbReference type="ARBA" id="ARBA00004123"/>
    </source>
</evidence>
<evidence type="ECO:0000313" key="8">
    <source>
        <dbReference type="EnsemblMetazoa" id="PPA35335.1"/>
    </source>
</evidence>
<dbReference type="SUPFAM" id="SSF57667">
    <property type="entry name" value="beta-beta-alpha zinc fingers"/>
    <property type="match status" value="3"/>
</dbReference>
<dbReference type="Gene3D" id="3.30.160.60">
    <property type="entry name" value="Classic Zinc Finger"/>
    <property type="match status" value="3"/>
</dbReference>
<feature type="compositionally biased region" description="Basic and acidic residues" evidence="7">
    <location>
        <begin position="1224"/>
        <end position="1245"/>
    </location>
</feature>
<gene>
    <name evidence="8" type="primary">WBGene00273704</name>
</gene>
<dbReference type="InterPro" id="IPR036236">
    <property type="entry name" value="Znf_C2H2_sf"/>
</dbReference>
<dbReference type="InterPro" id="IPR013087">
    <property type="entry name" value="Znf_C2H2_type"/>
</dbReference>
<evidence type="ECO:0000256" key="7">
    <source>
        <dbReference type="SAM" id="MobiDB-lite"/>
    </source>
</evidence>
<protein>
    <submittedName>
        <fullName evidence="8">Zinc finger protein</fullName>
    </submittedName>
</protein>
<accession>A0A8R1YPL1</accession>
<dbReference type="PANTHER" id="PTHR24394:SF44">
    <property type="entry name" value="ZINC FINGER PROTEIN 271-LIKE"/>
    <property type="match status" value="1"/>
</dbReference>
<dbReference type="SMART" id="SM00355">
    <property type="entry name" value="ZnF_C2H2"/>
    <property type="match status" value="8"/>
</dbReference>
<dbReference type="GO" id="GO:0000977">
    <property type="term" value="F:RNA polymerase II transcription regulatory region sequence-specific DNA binding"/>
    <property type="evidence" value="ECO:0000318"/>
    <property type="project" value="GO_Central"/>
</dbReference>